<protein>
    <submittedName>
        <fullName evidence="2">Ovule protein</fullName>
    </submittedName>
</protein>
<proteinExistence type="predicted"/>
<evidence type="ECO:0000313" key="2">
    <source>
        <dbReference type="WBParaSite" id="Csp11.Scaffold629.g7571.t1"/>
    </source>
</evidence>
<sequence>MSRSKFIKVQKEIKNASHFASYSIPYPTFVVSSSSSSSFTFHSHFQHESEQYNFKTLNIMFVGSKQKDSVSP</sequence>
<reference evidence="2" key="1">
    <citation type="submission" date="2016-11" db="UniProtKB">
        <authorList>
            <consortium name="WormBaseParasite"/>
        </authorList>
    </citation>
    <scope>IDENTIFICATION</scope>
</reference>
<evidence type="ECO:0000313" key="1">
    <source>
        <dbReference type="Proteomes" id="UP000095282"/>
    </source>
</evidence>
<accession>A0A1I7UB68</accession>
<dbReference type="WBParaSite" id="Csp11.Scaffold629.g7571.t1">
    <property type="protein sequence ID" value="Csp11.Scaffold629.g7571.t1"/>
    <property type="gene ID" value="Csp11.Scaffold629.g7571"/>
</dbReference>
<organism evidence="1 2">
    <name type="scientific">Caenorhabditis tropicalis</name>
    <dbReference type="NCBI Taxonomy" id="1561998"/>
    <lineage>
        <taxon>Eukaryota</taxon>
        <taxon>Metazoa</taxon>
        <taxon>Ecdysozoa</taxon>
        <taxon>Nematoda</taxon>
        <taxon>Chromadorea</taxon>
        <taxon>Rhabditida</taxon>
        <taxon>Rhabditina</taxon>
        <taxon>Rhabditomorpha</taxon>
        <taxon>Rhabditoidea</taxon>
        <taxon>Rhabditidae</taxon>
        <taxon>Peloderinae</taxon>
        <taxon>Caenorhabditis</taxon>
    </lineage>
</organism>
<name>A0A1I7UB68_9PELO</name>
<dbReference type="Proteomes" id="UP000095282">
    <property type="component" value="Unplaced"/>
</dbReference>
<dbReference type="AlphaFoldDB" id="A0A1I7UB68"/>
<keyword evidence="1" id="KW-1185">Reference proteome</keyword>